<comment type="caution">
    <text evidence="1">The sequence shown here is derived from an EMBL/GenBank/DDBJ whole genome shotgun (WGS) entry which is preliminary data.</text>
</comment>
<dbReference type="Proteomes" id="UP000321440">
    <property type="component" value="Unassembled WGS sequence"/>
</dbReference>
<evidence type="ECO:0000313" key="1">
    <source>
        <dbReference type="EMBL" id="GEN44447.1"/>
    </source>
</evidence>
<dbReference type="EMBL" id="BJYA01000001">
    <property type="protein sequence ID" value="GEN44447.1"/>
    <property type="molecule type" value="Genomic_DNA"/>
</dbReference>
<evidence type="ECO:0000313" key="2">
    <source>
        <dbReference type="Proteomes" id="UP000321440"/>
    </source>
</evidence>
<protein>
    <submittedName>
        <fullName evidence="1">Uncharacterized protein</fullName>
    </submittedName>
</protein>
<keyword evidence="2" id="KW-1185">Reference proteome</keyword>
<dbReference type="AlphaFoldDB" id="A0A511W034"/>
<sequence>MDSGKDYEETNMITDDQTIDEIKNIFKQIEWTPNVQVEMERGEDVFATFFYQLNHGEPERLYEYRFWFEDSGGATIISNNEKEGYGTLNEDAAKELRTIFFNSEEDET</sequence>
<name>A0A511W034_9BACI</name>
<organism evidence="1 2">
    <name type="scientific">Alkalibacillus haloalkaliphilus</name>
    <dbReference type="NCBI Taxonomy" id="94136"/>
    <lineage>
        <taxon>Bacteria</taxon>
        <taxon>Bacillati</taxon>
        <taxon>Bacillota</taxon>
        <taxon>Bacilli</taxon>
        <taxon>Bacillales</taxon>
        <taxon>Bacillaceae</taxon>
        <taxon>Alkalibacillus</taxon>
    </lineage>
</organism>
<gene>
    <name evidence="1" type="ORF">AHA02nite_02230</name>
</gene>
<proteinExistence type="predicted"/>
<reference evidence="1 2" key="1">
    <citation type="submission" date="2019-07" db="EMBL/GenBank/DDBJ databases">
        <title>Whole genome shotgun sequence of Alkalibacillus haloalkaliphilus NBRC 103110.</title>
        <authorList>
            <person name="Hosoyama A."/>
            <person name="Uohara A."/>
            <person name="Ohji S."/>
            <person name="Ichikawa N."/>
        </authorList>
    </citation>
    <scope>NUCLEOTIDE SEQUENCE [LARGE SCALE GENOMIC DNA]</scope>
    <source>
        <strain evidence="1 2">NBRC 103110</strain>
    </source>
</reference>
<accession>A0A511W034</accession>